<dbReference type="InterPro" id="IPR020846">
    <property type="entry name" value="MFS_dom"/>
</dbReference>
<evidence type="ECO:0000256" key="5">
    <source>
        <dbReference type="ARBA" id="ARBA00022989"/>
    </source>
</evidence>
<feature type="transmembrane region" description="Helical" evidence="7">
    <location>
        <begin position="14"/>
        <end position="34"/>
    </location>
</feature>
<dbReference type="GeneID" id="41330658"/>
<sequence>MKILFDLVGDGFDILSLNQIIILFELQFLVVFTINQKCKQKLKSLGNRIYIVFIPFSYISFTESITPRVQHKQNRPDNLNYENYKREKSKRITVMFPKIKNIYHEFPKKFWILILASFIDSLGGGLLFPFYALYVTDHFGVGMIEVGILFSVLSAGGIIGSILGGSLSDKYGRKLILLVGLIFSGLGNLVMGFAQDLTFFYLFAGLLGLFGAAGRPARQAMVADMLPPDKRTSGYAILRVTANLSVTIGPALGGLLITQGFLTLFIGDAVASIITAVIVFYKIPETKPETLAKKQKDTFIDTMKGYSHVLKDGVFMLYVFFAALVALVYLQMNSSLPVFLRDQHDFPAQKYGLLVSLNAIMVVLFQFFITRKISKYPPFSMMAVGVILYGIGFLMYGFVSNELWFFLAMAIITIGEMTIATFSQSLVALFAPEDKRGRYMAVFSLKRTIPRLFGVLLAGVIMNTLGDYVLWYFAGGTCLIAALGYIYLNYLAKKRFKTPKVEVSAIEVKEIITDL</sequence>
<keyword evidence="10" id="KW-1185">Reference proteome</keyword>
<dbReference type="Pfam" id="PF07690">
    <property type="entry name" value="MFS_1"/>
    <property type="match status" value="1"/>
</dbReference>
<evidence type="ECO:0000313" key="10">
    <source>
        <dbReference type="Proteomes" id="UP000321408"/>
    </source>
</evidence>
<comment type="subcellular location">
    <subcellularLocation>
        <location evidence="1">Cell membrane</location>
        <topology evidence="1">Multi-pass membrane protein</topology>
    </subcellularLocation>
</comment>
<keyword evidence="5 7" id="KW-1133">Transmembrane helix</keyword>
<dbReference type="InterPro" id="IPR001958">
    <property type="entry name" value="Tet-R_TetA/multi-R_MdtG-like"/>
</dbReference>
<organism evidence="9 10">
    <name type="scientific">Promethearchaeum syntrophicum</name>
    <dbReference type="NCBI Taxonomy" id="2594042"/>
    <lineage>
        <taxon>Archaea</taxon>
        <taxon>Promethearchaeati</taxon>
        <taxon>Promethearchaeota</taxon>
        <taxon>Promethearchaeia</taxon>
        <taxon>Promethearchaeales</taxon>
        <taxon>Promethearchaeaceae</taxon>
        <taxon>Promethearchaeum</taxon>
    </lineage>
</organism>
<keyword evidence="3" id="KW-1003">Cell membrane</keyword>
<feature type="transmembrane region" description="Helical" evidence="7">
    <location>
        <begin position="381"/>
        <end position="399"/>
    </location>
</feature>
<feature type="transmembrane region" description="Helical" evidence="7">
    <location>
        <begin position="405"/>
        <end position="427"/>
    </location>
</feature>
<feature type="transmembrane region" description="Helical" evidence="7">
    <location>
        <begin position="448"/>
        <end position="465"/>
    </location>
</feature>
<keyword evidence="6 7" id="KW-0472">Membrane</keyword>
<feature type="transmembrane region" description="Helical" evidence="7">
    <location>
        <begin position="313"/>
        <end position="331"/>
    </location>
</feature>
<name>A0A5B9DCA5_9ARCH</name>
<protein>
    <submittedName>
        <fullName evidence="9">MDR family MFS transporter</fullName>
    </submittedName>
</protein>
<dbReference type="InterPro" id="IPR011701">
    <property type="entry name" value="MFS"/>
</dbReference>
<feature type="transmembrane region" description="Helical" evidence="7">
    <location>
        <begin position="110"/>
        <end position="133"/>
    </location>
</feature>
<feature type="domain" description="Major facilitator superfamily (MFS) profile" evidence="8">
    <location>
        <begin position="109"/>
        <end position="493"/>
    </location>
</feature>
<feature type="transmembrane region" description="Helical" evidence="7">
    <location>
        <begin position="471"/>
        <end position="490"/>
    </location>
</feature>
<accession>A0A5B9DCA5</accession>
<evidence type="ECO:0000256" key="4">
    <source>
        <dbReference type="ARBA" id="ARBA00022692"/>
    </source>
</evidence>
<keyword evidence="4 7" id="KW-0812">Transmembrane</keyword>
<dbReference type="PROSITE" id="PS50850">
    <property type="entry name" value="MFS"/>
    <property type="match status" value="1"/>
</dbReference>
<dbReference type="CDD" id="cd17329">
    <property type="entry name" value="MFS_MdtH_MDR_like"/>
    <property type="match status" value="1"/>
</dbReference>
<feature type="transmembrane region" description="Helical" evidence="7">
    <location>
        <begin position="199"/>
        <end position="217"/>
    </location>
</feature>
<gene>
    <name evidence="9" type="ORF">DSAG12_02678</name>
</gene>
<dbReference type="InterPro" id="IPR050171">
    <property type="entry name" value="MFS_Transporters"/>
</dbReference>
<dbReference type="SUPFAM" id="SSF103473">
    <property type="entry name" value="MFS general substrate transporter"/>
    <property type="match status" value="1"/>
</dbReference>
<evidence type="ECO:0000256" key="6">
    <source>
        <dbReference type="ARBA" id="ARBA00023136"/>
    </source>
</evidence>
<dbReference type="Gene3D" id="1.20.1250.20">
    <property type="entry name" value="MFS general substrate transporter like domains"/>
    <property type="match status" value="1"/>
</dbReference>
<feature type="transmembrane region" description="Helical" evidence="7">
    <location>
        <begin position="175"/>
        <end position="193"/>
    </location>
</feature>
<dbReference type="Proteomes" id="UP000321408">
    <property type="component" value="Chromosome"/>
</dbReference>
<dbReference type="GO" id="GO:0005886">
    <property type="term" value="C:plasma membrane"/>
    <property type="evidence" value="ECO:0007669"/>
    <property type="project" value="UniProtKB-SubCell"/>
</dbReference>
<feature type="transmembrane region" description="Helical" evidence="7">
    <location>
        <begin position="351"/>
        <end position="369"/>
    </location>
</feature>
<feature type="transmembrane region" description="Helical" evidence="7">
    <location>
        <begin position="263"/>
        <end position="283"/>
    </location>
</feature>
<proteinExistence type="predicted"/>
<dbReference type="InterPro" id="IPR036259">
    <property type="entry name" value="MFS_trans_sf"/>
</dbReference>
<reference evidence="9 10" key="2">
    <citation type="journal article" date="2024" name="Int. J. Syst. Evol. Microbiol.">
        <title>Promethearchaeum syntrophicum gen. nov., sp. nov., an anaerobic, obligately syntrophic archaeon, the first isolate of the lineage 'Asgard' archaea, and proposal of the new archaeal phylum Promethearchaeota phyl. nov. and kingdom Promethearchaeati regn. nov.</title>
        <authorList>
            <person name="Imachi H."/>
            <person name="Nobu M.K."/>
            <person name="Kato S."/>
            <person name="Takaki Y."/>
            <person name="Miyazaki M."/>
            <person name="Miyata M."/>
            <person name="Ogawara M."/>
            <person name="Saito Y."/>
            <person name="Sakai S."/>
            <person name="Tahara Y.O."/>
            <person name="Takano Y."/>
            <person name="Tasumi E."/>
            <person name="Uematsu K."/>
            <person name="Yoshimura T."/>
            <person name="Itoh T."/>
            <person name="Ohkuma M."/>
            <person name="Takai K."/>
        </authorList>
    </citation>
    <scope>NUCLEOTIDE SEQUENCE [LARGE SCALE GENOMIC DNA]</scope>
    <source>
        <strain evidence="9 10">MK-D1</strain>
    </source>
</reference>
<dbReference type="EMBL" id="CP042905">
    <property type="protein sequence ID" value="QEE16848.1"/>
    <property type="molecule type" value="Genomic_DNA"/>
</dbReference>
<dbReference type="PANTHER" id="PTHR23517">
    <property type="entry name" value="RESISTANCE PROTEIN MDTM, PUTATIVE-RELATED-RELATED"/>
    <property type="match status" value="1"/>
</dbReference>
<evidence type="ECO:0000256" key="2">
    <source>
        <dbReference type="ARBA" id="ARBA00022448"/>
    </source>
</evidence>
<feature type="transmembrane region" description="Helical" evidence="7">
    <location>
        <begin position="237"/>
        <end position="257"/>
    </location>
</feature>
<evidence type="ECO:0000259" key="8">
    <source>
        <dbReference type="PROSITE" id="PS50850"/>
    </source>
</evidence>
<evidence type="ECO:0000256" key="7">
    <source>
        <dbReference type="SAM" id="Phobius"/>
    </source>
</evidence>
<dbReference type="PANTHER" id="PTHR23517:SF3">
    <property type="entry name" value="INTEGRAL MEMBRANE TRANSPORT PROTEIN"/>
    <property type="match status" value="1"/>
</dbReference>
<keyword evidence="2" id="KW-0813">Transport</keyword>
<evidence type="ECO:0000313" key="9">
    <source>
        <dbReference type="EMBL" id="QEE16848.1"/>
    </source>
</evidence>
<dbReference type="PRINTS" id="PR01035">
    <property type="entry name" value="TCRTETA"/>
</dbReference>
<evidence type="ECO:0000256" key="1">
    <source>
        <dbReference type="ARBA" id="ARBA00004651"/>
    </source>
</evidence>
<reference evidence="9 10" key="1">
    <citation type="journal article" date="2020" name="Nature">
        <title>Isolation of an archaeon at the prokaryote-eukaryote interface.</title>
        <authorList>
            <person name="Imachi H."/>
            <person name="Nobu M.K."/>
            <person name="Nakahara N."/>
            <person name="Morono Y."/>
            <person name="Ogawara M."/>
            <person name="Takaki Y."/>
            <person name="Takano Y."/>
            <person name="Uematsu K."/>
            <person name="Ikuta T."/>
            <person name="Ito M."/>
            <person name="Matsui Y."/>
            <person name="Miyazaki M."/>
            <person name="Murata K."/>
            <person name="Saito Y."/>
            <person name="Sakai S."/>
            <person name="Song C."/>
            <person name="Tasumi E."/>
            <person name="Yamanaka Y."/>
            <person name="Yamaguchi T."/>
            <person name="Kamagata Y."/>
            <person name="Tamaki H."/>
            <person name="Takai K."/>
        </authorList>
    </citation>
    <scope>NUCLEOTIDE SEQUENCE [LARGE SCALE GENOMIC DNA]</scope>
    <source>
        <strain evidence="9 10">MK-D1</strain>
    </source>
</reference>
<dbReference type="OrthoDB" id="117970at2157"/>
<dbReference type="AlphaFoldDB" id="A0A5B9DCA5"/>
<dbReference type="KEGG" id="psyt:DSAG12_02678"/>
<feature type="transmembrane region" description="Helical" evidence="7">
    <location>
        <begin position="139"/>
        <end position="163"/>
    </location>
</feature>
<dbReference type="RefSeq" id="WP_147663776.1">
    <property type="nucleotide sequence ID" value="NZ_CP042905.2"/>
</dbReference>
<evidence type="ECO:0000256" key="3">
    <source>
        <dbReference type="ARBA" id="ARBA00022475"/>
    </source>
</evidence>
<dbReference type="GO" id="GO:0022857">
    <property type="term" value="F:transmembrane transporter activity"/>
    <property type="evidence" value="ECO:0007669"/>
    <property type="project" value="InterPro"/>
</dbReference>